<feature type="domain" description="DUF6699" evidence="2">
    <location>
        <begin position="238"/>
        <end position="395"/>
    </location>
</feature>
<protein>
    <recommendedName>
        <fullName evidence="2">DUF6699 domain-containing protein</fullName>
    </recommendedName>
</protein>
<gene>
    <name evidence="3" type="ORF">CPB84DRAFT_1964042</name>
</gene>
<evidence type="ECO:0000313" key="3">
    <source>
        <dbReference type="EMBL" id="KAF8889548.1"/>
    </source>
</evidence>
<dbReference type="Pfam" id="PF20415">
    <property type="entry name" value="DUF6699"/>
    <property type="match status" value="1"/>
</dbReference>
<accession>A0A9P5NGG3</accession>
<sequence length="419" mass="47401">MFFSKSFDYLRGKVGYHTLPTMENGMSPTNQGSHQVPAPFPNMTGHPSSYGPYPTPQWNYTQNYAPPQAQQYPYPYSYPYSFPQAPPPAPIPLYHTPHKPFVPYSQPAVPYYSQAPVAPPAAPPAFVHHSRNRSQSRHARDAESHAPPASRSGLAAPTLNNSNIRLDKEHATHNEARNNPRFRREPTPGPSRPRRPATPHPEASSSLTVADEPPIRKVANKYYSLLNELSSTPEYPLIDWNITHRLHHAKMTVRPGKTEQLDMNKIAIYPDPPFVYITTLNLSSALQDVLNRWGPIIIRPRKSADKSESLPFTLGDILQALHRYFNTYLSREEVKALSSEENVAMRGSGSKRWRAAHESYKLGWSEKDDRDLLSDISEGYVRADFLDGHLYFGGLQILSNFHETKTLYLILENSPPKKT</sequence>
<feature type="compositionally biased region" description="Basic residues" evidence="1">
    <location>
        <begin position="128"/>
        <end position="137"/>
    </location>
</feature>
<dbReference type="EMBL" id="JADNYJ010000079">
    <property type="protein sequence ID" value="KAF8889548.1"/>
    <property type="molecule type" value="Genomic_DNA"/>
</dbReference>
<dbReference type="OrthoDB" id="3002040at2759"/>
<feature type="compositionally biased region" description="Basic and acidic residues" evidence="1">
    <location>
        <begin position="165"/>
        <end position="186"/>
    </location>
</feature>
<organism evidence="3 4">
    <name type="scientific">Gymnopilus junonius</name>
    <name type="common">Spectacular rustgill mushroom</name>
    <name type="synonym">Gymnopilus spectabilis subsp. junonius</name>
    <dbReference type="NCBI Taxonomy" id="109634"/>
    <lineage>
        <taxon>Eukaryota</taxon>
        <taxon>Fungi</taxon>
        <taxon>Dikarya</taxon>
        <taxon>Basidiomycota</taxon>
        <taxon>Agaricomycotina</taxon>
        <taxon>Agaricomycetes</taxon>
        <taxon>Agaricomycetidae</taxon>
        <taxon>Agaricales</taxon>
        <taxon>Agaricineae</taxon>
        <taxon>Hymenogastraceae</taxon>
        <taxon>Gymnopilus</taxon>
    </lineage>
</organism>
<comment type="caution">
    <text evidence="3">The sequence shown here is derived from an EMBL/GenBank/DDBJ whole genome shotgun (WGS) entry which is preliminary data.</text>
</comment>
<evidence type="ECO:0000256" key="1">
    <source>
        <dbReference type="SAM" id="MobiDB-lite"/>
    </source>
</evidence>
<proteinExistence type="predicted"/>
<reference evidence="3" key="1">
    <citation type="submission" date="2020-11" db="EMBL/GenBank/DDBJ databases">
        <authorList>
            <consortium name="DOE Joint Genome Institute"/>
            <person name="Ahrendt S."/>
            <person name="Riley R."/>
            <person name="Andreopoulos W."/>
            <person name="LaButti K."/>
            <person name="Pangilinan J."/>
            <person name="Ruiz-duenas F.J."/>
            <person name="Barrasa J.M."/>
            <person name="Sanchez-Garcia M."/>
            <person name="Camarero S."/>
            <person name="Miyauchi S."/>
            <person name="Serrano A."/>
            <person name="Linde D."/>
            <person name="Babiker R."/>
            <person name="Drula E."/>
            <person name="Ayuso-Fernandez I."/>
            <person name="Pacheco R."/>
            <person name="Padilla G."/>
            <person name="Ferreira P."/>
            <person name="Barriuso J."/>
            <person name="Kellner H."/>
            <person name="Castanera R."/>
            <person name="Alfaro M."/>
            <person name="Ramirez L."/>
            <person name="Pisabarro A.G."/>
            <person name="Kuo A."/>
            <person name="Tritt A."/>
            <person name="Lipzen A."/>
            <person name="He G."/>
            <person name="Yan M."/>
            <person name="Ng V."/>
            <person name="Cullen D."/>
            <person name="Martin F."/>
            <person name="Rosso M.-N."/>
            <person name="Henrissat B."/>
            <person name="Hibbett D."/>
            <person name="Martinez A.T."/>
            <person name="Grigoriev I.V."/>
        </authorList>
    </citation>
    <scope>NUCLEOTIDE SEQUENCE</scope>
    <source>
        <strain evidence="3">AH 44721</strain>
    </source>
</reference>
<feature type="region of interest" description="Disordered" evidence="1">
    <location>
        <begin position="122"/>
        <end position="212"/>
    </location>
</feature>
<dbReference type="AlphaFoldDB" id="A0A9P5NGG3"/>
<dbReference type="Proteomes" id="UP000724874">
    <property type="component" value="Unassembled WGS sequence"/>
</dbReference>
<evidence type="ECO:0000259" key="2">
    <source>
        <dbReference type="Pfam" id="PF20415"/>
    </source>
</evidence>
<keyword evidence="4" id="KW-1185">Reference proteome</keyword>
<evidence type="ECO:0000313" key="4">
    <source>
        <dbReference type="Proteomes" id="UP000724874"/>
    </source>
</evidence>
<dbReference type="InterPro" id="IPR046522">
    <property type="entry name" value="DUF6699"/>
</dbReference>
<name>A0A9P5NGG3_GYMJU</name>